<evidence type="ECO:0000313" key="4">
    <source>
        <dbReference type="Proteomes" id="UP000297777"/>
    </source>
</evidence>
<keyword evidence="2" id="KW-0732">Signal</keyword>
<dbReference type="Proteomes" id="UP000297777">
    <property type="component" value="Unassembled WGS sequence"/>
</dbReference>
<gene>
    <name evidence="3" type="ORF">BTUL_0012g00700</name>
</gene>
<keyword evidence="4" id="KW-1185">Reference proteome</keyword>
<evidence type="ECO:0008006" key="5">
    <source>
        <dbReference type="Google" id="ProtNLM"/>
    </source>
</evidence>
<evidence type="ECO:0000256" key="1">
    <source>
        <dbReference type="SAM" id="MobiDB-lite"/>
    </source>
</evidence>
<evidence type="ECO:0000256" key="2">
    <source>
        <dbReference type="SAM" id="SignalP"/>
    </source>
</evidence>
<protein>
    <recommendedName>
        <fullName evidence="5">FAS1 domain-containing protein</fullName>
    </recommendedName>
</protein>
<dbReference type="AlphaFoldDB" id="A0A4Z1F173"/>
<dbReference type="OrthoDB" id="3554208at2759"/>
<feature type="region of interest" description="Disordered" evidence="1">
    <location>
        <begin position="136"/>
        <end position="168"/>
    </location>
</feature>
<evidence type="ECO:0000313" key="3">
    <source>
        <dbReference type="EMBL" id="TGO18125.1"/>
    </source>
</evidence>
<accession>A0A4Z1F173</accession>
<organism evidence="3 4">
    <name type="scientific">Botrytis tulipae</name>
    <dbReference type="NCBI Taxonomy" id="87230"/>
    <lineage>
        <taxon>Eukaryota</taxon>
        <taxon>Fungi</taxon>
        <taxon>Dikarya</taxon>
        <taxon>Ascomycota</taxon>
        <taxon>Pezizomycotina</taxon>
        <taxon>Leotiomycetes</taxon>
        <taxon>Helotiales</taxon>
        <taxon>Sclerotiniaceae</taxon>
        <taxon>Botrytis</taxon>
    </lineage>
</organism>
<feature type="chain" id="PRO_5021380153" description="FAS1 domain-containing protein" evidence="2">
    <location>
        <begin position="19"/>
        <end position="203"/>
    </location>
</feature>
<name>A0A4Z1F173_9HELO</name>
<proteinExistence type="predicted"/>
<dbReference type="EMBL" id="PQXH01000012">
    <property type="protein sequence ID" value="TGO18125.1"/>
    <property type="molecule type" value="Genomic_DNA"/>
</dbReference>
<feature type="signal peptide" evidence="2">
    <location>
        <begin position="1"/>
        <end position="18"/>
    </location>
</feature>
<reference evidence="3 4" key="1">
    <citation type="submission" date="2017-12" db="EMBL/GenBank/DDBJ databases">
        <title>Comparative genomics of Botrytis spp.</title>
        <authorList>
            <person name="Valero-Jimenez C.A."/>
            <person name="Tapia P."/>
            <person name="Veloso J."/>
            <person name="Silva-Moreno E."/>
            <person name="Staats M."/>
            <person name="Valdes J.H."/>
            <person name="Van Kan J.A.L."/>
        </authorList>
    </citation>
    <scope>NUCLEOTIDE SEQUENCE [LARGE SCALE GENOMIC DNA]</scope>
    <source>
        <strain evidence="3 4">Bt9001</strain>
    </source>
</reference>
<comment type="caution">
    <text evidence="3">The sequence shown here is derived from an EMBL/GenBank/DDBJ whole genome shotgun (WGS) entry which is preliminary data.</text>
</comment>
<sequence length="203" mass="19670">MHFSDSLLVAGLIAFASASPAPAPEPTTPSASQTQALVDDLQSYILDLATQPIVSSLATDTAAISSLDSLQASLLSDVRDGETPNTSVLTALPSPLASFIGSIYTAELSIASKNGFGDLIASETATATATEAASASATGASQTASGTQKTSTTGSASTTAGSASASSSAPVTVETGAAGALGVDVLKIYGGLAVGIVGAVMAL</sequence>